<dbReference type="EMBL" id="CAJMWX010001013">
    <property type="protein sequence ID" value="CAE6444232.1"/>
    <property type="molecule type" value="Genomic_DNA"/>
</dbReference>
<dbReference type="InterPro" id="IPR056808">
    <property type="entry name" value="HTH_AAA"/>
</dbReference>
<comment type="caution">
    <text evidence="4">The sequence shown here is derived from an EMBL/GenBank/DDBJ whole genome shotgun (WGS) entry which is preliminary data.</text>
</comment>
<dbReference type="PANTHER" id="PTHR36168">
    <property type="entry name" value="CHROMOSOME 1, WHOLE GENOME SHOTGUN SEQUENCE"/>
    <property type="match status" value="1"/>
</dbReference>
<feature type="domain" description="AAA protein C-terminal winged helix" evidence="3">
    <location>
        <begin position="396"/>
        <end position="521"/>
    </location>
</feature>
<organism evidence="4 5">
    <name type="scientific">Rhizoctonia solani</name>
    <dbReference type="NCBI Taxonomy" id="456999"/>
    <lineage>
        <taxon>Eukaryota</taxon>
        <taxon>Fungi</taxon>
        <taxon>Dikarya</taxon>
        <taxon>Basidiomycota</taxon>
        <taxon>Agaricomycotina</taxon>
        <taxon>Agaricomycetes</taxon>
        <taxon>Cantharellales</taxon>
        <taxon>Ceratobasidiaceae</taxon>
        <taxon>Rhizoctonia</taxon>
    </lineage>
</organism>
<accession>A0A8H3G9T3</accession>
<dbReference type="Pfam" id="PF21803">
    <property type="entry name" value="Nab2-zf4"/>
    <property type="match status" value="1"/>
</dbReference>
<dbReference type="Gene3D" id="3.40.50.300">
    <property type="entry name" value="P-loop containing nucleotide triphosphate hydrolases"/>
    <property type="match status" value="1"/>
</dbReference>
<feature type="compositionally biased region" description="Polar residues" evidence="1">
    <location>
        <begin position="642"/>
        <end position="660"/>
    </location>
</feature>
<evidence type="ECO:0008006" key="6">
    <source>
        <dbReference type="Google" id="ProtNLM"/>
    </source>
</evidence>
<protein>
    <recommendedName>
        <fullName evidence="6">AAA+ ATPase domain-containing protein</fullName>
    </recommendedName>
</protein>
<evidence type="ECO:0000313" key="4">
    <source>
        <dbReference type="EMBL" id="CAE6444232.1"/>
    </source>
</evidence>
<feature type="compositionally biased region" description="Basic and acidic residues" evidence="1">
    <location>
        <begin position="686"/>
        <end position="698"/>
    </location>
</feature>
<reference evidence="4" key="1">
    <citation type="submission" date="2021-01" db="EMBL/GenBank/DDBJ databases">
        <authorList>
            <person name="Kaushik A."/>
        </authorList>
    </citation>
    <scope>NUCLEOTIDE SEQUENCE</scope>
    <source>
        <strain evidence="4">AG4-R118</strain>
    </source>
</reference>
<feature type="region of interest" description="Disordered" evidence="1">
    <location>
        <begin position="1012"/>
        <end position="1082"/>
    </location>
</feature>
<name>A0A8H3G9T3_9AGAM</name>
<dbReference type="Pfam" id="PF24913">
    <property type="entry name" value="WHD_AAA_fung"/>
    <property type="match status" value="1"/>
</dbReference>
<dbReference type="InterPro" id="IPR049017">
    <property type="entry name" value="Nab2_Znf4"/>
</dbReference>
<dbReference type="Proteomes" id="UP000663888">
    <property type="component" value="Unassembled WGS sequence"/>
</dbReference>
<evidence type="ECO:0000256" key="1">
    <source>
        <dbReference type="SAM" id="MobiDB-lite"/>
    </source>
</evidence>
<feature type="compositionally biased region" description="Polar residues" evidence="1">
    <location>
        <begin position="1031"/>
        <end position="1044"/>
    </location>
</feature>
<dbReference type="SUPFAM" id="SSF52540">
    <property type="entry name" value="P-loop containing nucleoside triphosphate hydrolases"/>
    <property type="match status" value="1"/>
</dbReference>
<dbReference type="Gene3D" id="1.10.340.40">
    <property type="entry name" value="Nuclear abundant poly(A) RNA-bind protein 2, N-terminal domain"/>
    <property type="match status" value="1"/>
</dbReference>
<feature type="compositionally biased region" description="Low complexity" evidence="1">
    <location>
        <begin position="849"/>
        <end position="874"/>
    </location>
</feature>
<feature type="compositionally biased region" description="Basic and acidic residues" evidence="1">
    <location>
        <begin position="712"/>
        <end position="726"/>
    </location>
</feature>
<evidence type="ECO:0000259" key="2">
    <source>
        <dbReference type="Pfam" id="PF21803"/>
    </source>
</evidence>
<gene>
    <name evidence="4" type="ORF">RDB_LOCUS55380</name>
</gene>
<evidence type="ECO:0000313" key="5">
    <source>
        <dbReference type="Proteomes" id="UP000663888"/>
    </source>
</evidence>
<dbReference type="Pfam" id="PF14608">
    <property type="entry name" value="zf-CCCH_2"/>
    <property type="match status" value="3"/>
</dbReference>
<dbReference type="InterPro" id="IPR043094">
    <property type="entry name" value="Nab2/ZC3H14_N_sf"/>
</dbReference>
<dbReference type="AlphaFoldDB" id="A0A8H3G9T3"/>
<feature type="compositionally biased region" description="Gly residues" evidence="1">
    <location>
        <begin position="815"/>
        <end position="827"/>
    </location>
</feature>
<dbReference type="Gene3D" id="4.10.1000.40">
    <property type="match status" value="2"/>
</dbReference>
<feature type="region of interest" description="Disordered" evidence="1">
    <location>
        <begin position="47"/>
        <end position="71"/>
    </location>
</feature>
<feature type="compositionally biased region" description="Gly residues" evidence="1">
    <location>
        <begin position="746"/>
        <end position="757"/>
    </location>
</feature>
<dbReference type="InterPro" id="IPR027417">
    <property type="entry name" value="P-loop_NTPase"/>
</dbReference>
<feature type="domain" description="Nab2 type CCCH zinc finger 4" evidence="2">
    <location>
        <begin position="922"/>
        <end position="944"/>
    </location>
</feature>
<proteinExistence type="predicted"/>
<dbReference type="PANTHER" id="PTHR36168:SF1">
    <property type="entry name" value="ORC1-LIKE AAA ATPASE DOMAIN-CONTAINING PROTEIN"/>
    <property type="match status" value="1"/>
</dbReference>
<sequence>MFYSRLGALTLRNSRSHTGGLAGLRWAPRPPPRSLIEIILSHPQRHYQTNHPETKPDGSKGQKPYSHRGEGTDFLGAGVSTTTIAVAEGAAATALIGIAVGLCGGAAYVSWYEANELNKTEAAFAPGYNFTFEVADDFNRIIGGYDVSGIYNTSESGNNIEREEQKIVDSIITGKENGHYFLFIGPKGSGKTTMIIDGIRRLKPDSVVMCEAHPDLDVFRLRLGKALNYDYKEDSLATLFKRRDPRKGGPRLGIERAMNNLEKVAIMRAKKTGRPIVLVLKDIHLFNNNEEGRHLLQQLQQKAERWAGRRQLSKRMQPYTVRDLVPKDALNELQRLRHGTLNSLGREDDPNNLVKAATQATGGRLAHMNGLARSEDLKQSINYLKQEEKKWLLTNNGLIPGCDERAIGEQEWSSCMWLLLREFVKRREAMEQEAAKRRQANPDGPDEFIPMPTISYYECRRIMTRPDFIGQLDHLNIISIDTNHDVRLGSVLTLEAAREIVNQEGFDELLRGVRDRINEVESLHRTRELGFKYTEGGDHISTTFISELSGVMGLDLVMGTPQAGALQASIQKELVSKGYSDESDLVMAEYITIMLINSKTAEQITNELVDLVGPEYDTSFTSWLFDEVAKISGSGAGGATEAKSSGQDAPSSTSNQTSSDPVGAPSPGQKRRADARSPSPASKARRTTDLPDRPRAMRDGPSNNEPQPVRSLLDRVEPREPRRHGGFDPVQAQIESVTRGGHHGGRMMGGRGGGMGMNGHHHQQQQQQQQQMMMNQMMGGVNPMMFQEIMANQMALMSQMAAGMGMIQGPPMGPGGPGFGFPNGHGQGPHMNGRGRGRGGRGGNMGDRPQIGGPQQQASPSQQQPSTQQTQPIVSPQPRPPQAAVPLNIPTRPQSPTLCKFGIKCTNAACRYSHPSAEGGLVLSSEYCEKGLECKDADCTKGHPSPAAVNGVPVQAHAPQPKPTAPTGGVPCKFGAACTRPGCTFMHPQKGGKPCRFGINCTRADCTFDHPPGRVLPGSAPQKSAHKSMTFRANASTPTMQSGPVSKKFGPGGVLSHTDGVKKPDSENGGDEEDVEAALAGA</sequence>
<feature type="region of interest" description="Disordered" evidence="1">
    <location>
        <begin position="807"/>
        <end position="893"/>
    </location>
</feature>
<evidence type="ECO:0000259" key="3">
    <source>
        <dbReference type="Pfam" id="PF24913"/>
    </source>
</evidence>
<feature type="region of interest" description="Disordered" evidence="1">
    <location>
        <begin position="635"/>
        <end position="771"/>
    </location>
</feature>